<dbReference type="CDD" id="cd08996">
    <property type="entry name" value="GH32_FFase"/>
    <property type="match status" value="1"/>
</dbReference>
<dbReference type="SUPFAM" id="SSF75005">
    <property type="entry name" value="Arabinanase/levansucrase/invertase"/>
    <property type="match status" value="1"/>
</dbReference>
<dbReference type="Pfam" id="PF00251">
    <property type="entry name" value="Glyco_hydro_32N"/>
    <property type="match status" value="1"/>
</dbReference>
<accession>A0A7D5SR66</accession>
<evidence type="ECO:0000313" key="7">
    <source>
        <dbReference type="EMBL" id="QLH78307.1"/>
    </source>
</evidence>
<dbReference type="EMBL" id="CP058910">
    <property type="protein sequence ID" value="QLH78307.1"/>
    <property type="molecule type" value="Genomic_DNA"/>
</dbReference>
<dbReference type="SUPFAM" id="SSF49899">
    <property type="entry name" value="Concanavalin A-like lectins/glucanases"/>
    <property type="match status" value="1"/>
</dbReference>
<dbReference type="InterPro" id="IPR013189">
    <property type="entry name" value="Glyco_hydro_32_C"/>
</dbReference>
<dbReference type="KEGG" id="hrr:HZS55_13755"/>
<name>A0A7D5SR66_9EURY</name>
<evidence type="ECO:0000259" key="5">
    <source>
        <dbReference type="Pfam" id="PF00251"/>
    </source>
</evidence>
<keyword evidence="3 7" id="KW-0378">Hydrolase</keyword>
<dbReference type="Gene3D" id="2.60.120.560">
    <property type="entry name" value="Exo-inulinase, domain 1"/>
    <property type="match status" value="1"/>
</dbReference>
<gene>
    <name evidence="7" type="ORF">HZS55_13755</name>
</gene>
<dbReference type="GeneID" id="56078948"/>
<dbReference type="SMART" id="SM00640">
    <property type="entry name" value="Glyco_32"/>
    <property type="match status" value="1"/>
</dbReference>
<keyword evidence="8" id="KW-1185">Reference proteome</keyword>
<dbReference type="RefSeq" id="WP_179908223.1">
    <property type="nucleotide sequence ID" value="NZ_CP058910.1"/>
</dbReference>
<dbReference type="InterPro" id="IPR013320">
    <property type="entry name" value="ConA-like_dom_sf"/>
</dbReference>
<dbReference type="Gene3D" id="2.115.10.20">
    <property type="entry name" value="Glycosyl hydrolase domain, family 43"/>
    <property type="match status" value="1"/>
</dbReference>
<sequence length="492" mass="55251">MDRDGKLPASVRESPRLDEFARRRREFRTDRYRPDYHFVPPGGLLHDPNGACYWNGRYHLFYQFWPPDVSTDRSWSEAMHWGHAVSEDLVHWRDLPVALSPEDGPEDGCYSGQALVEDDRVLVMYFGTEAGNCVAAADDEYLTDFERSADNPVVPIDEEAPYEVFDPCLWREGDTYHSLSGWKRDGRTSEFHFSSTDLSEWEYRGTLVKDGFHTDPEEDGAVPNFFELDGSHVLLFFSHDRGPQYYVGDYHGGTDFDIRSHGRLNSGPVDHGNLHAPSVLHAEDRSVAFFNVVEGRRDWRADPGEGWAGVVSLPRALSLDGDDLRVEPVEELTALRTNHRRVDDRPLAADEEWVVPDIGGASLELRAEVDVGDAAEVGLSVLRSPDGDEATSVTYWADADALGIELGRSSENPAARSRPPEVGSLSLADDERLDLRVFVDRSIVEVFANGRRTLTTRVYPARDDSVGLSLSARRGAAHLESLDVWDMESIWS</sequence>
<dbReference type="InterPro" id="IPR001362">
    <property type="entry name" value="Glyco_hydro_32"/>
</dbReference>
<dbReference type="EC" id="3.2.1.26" evidence="2"/>
<dbReference type="InterPro" id="IPR013148">
    <property type="entry name" value="Glyco_hydro_32_N"/>
</dbReference>
<dbReference type="Pfam" id="PF08244">
    <property type="entry name" value="Glyco_hydro_32C"/>
    <property type="match status" value="1"/>
</dbReference>
<dbReference type="GO" id="GO:0004564">
    <property type="term" value="F:beta-fructofuranosidase activity"/>
    <property type="evidence" value="ECO:0007669"/>
    <property type="project" value="UniProtKB-EC"/>
</dbReference>
<keyword evidence="4" id="KW-0326">Glycosidase</keyword>
<dbReference type="OrthoDB" id="166931at2157"/>
<dbReference type="PANTHER" id="PTHR43101">
    <property type="entry name" value="BETA-FRUCTOSIDASE"/>
    <property type="match status" value="1"/>
</dbReference>
<protein>
    <recommendedName>
        <fullName evidence="2">beta-fructofuranosidase</fullName>
        <ecNumber evidence="2">3.2.1.26</ecNumber>
    </recommendedName>
</protein>
<evidence type="ECO:0000256" key="2">
    <source>
        <dbReference type="ARBA" id="ARBA00012758"/>
    </source>
</evidence>
<dbReference type="AlphaFoldDB" id="A0A7D5SR66"/>
<reference evidence="7 8" key="1">
    <citation type="submission" date="2020-07" db="EMBL/GenBank/DDBJ databases">
        <title>Halosimplex pelagicum sp. nov. and Halosimplex rubrum sp. nov., isolated from salted brown alga Laminaria, and emended description of the genus Halosimplex.</title>
        <authorList>
            <person name="Cui H."/>
        </authorList>
    </citation>
    <scope>NUCLEOTIDE SEQUENCE [LARGE SCALE GENOMIC DNA]</scope>
    <source>
        <strain evidence="7 8">R27</strain>
    </source>
</reference>
<evidence type="ECO:0000256" key="1">
    <source>
        <dbReference type="ARBA" id="ARBA00009902"/>
    </source>
</evidence>
<evidence type="ECO:0000259" key="6">
    <source>
        <dbReference type="Pfam" id="PF08244"/>
    </source>
</evidence>
<dbReference type="InterPro" id="IPR023296">
    <property type="entry name" value="Glyco_hydro_beta-prop_sf"/>
</dbReference>
<dbReference type="Proteomes" id="UP000509667">
    <property type="component" value="Chromosome"/>
</dbReference>
<comment type="similarity">
    <text evidence="1">Belongs to the glycosyl hydrolase 32 family.</text>
</comment>
<feature type="domain" description="Glycosyl hydrolase family 32 N-terminal" evidence="5">
    <location>
        <begin position="37"/>
        <end position="328"/>
    </location>
</feature>
<evidence type="ECO:0000313" key="8">
    <source>
        <dbReference type="Proteomes" id="UP000509667"/>
    </source>
</evidence>
<proteinExistence type="inferred from homology"/>
<dbReference type="GO" id="GO:0005975">
    <property type="term" value="P:carbohydrate metabolic process"/>
    <property type="evidence" value="ECO:0007669"/>
    <property type="project" value="InterPro"/>
</dbReference>
<feature type="domain" description="Glycosyl hydrolase family 32 C-terminal" evidence="6">
    <location>
        <begin position="332"/>
        <end position="486"/>
    </location>
</feature>
<evidence type="ECO:0000256" key="4">
    <source>
        <dbReference type="ARBA" id="ARBA00023295"/>
    </source>
</evidence>
<evidence type="ECO:0000256" key="3">
    <source>
        <dbReference type="ARBA" id="ARBA00022801"/>
    </source>
</evidence>
<dbReference type="PANTHER" id="PTHR43101:SF1">
    <property type="entry name" value="BETA-FRUCTOSIDASE"/>
    <property type="match status" value="1"/>
</dbReference>
<dbReference type="InterPro" id="IPR051214">
    <property type="entry name" value="GH32_Enzymes"/>
</dbReference>
<organism evidence="7 8">
    <name type="scientific">Halosimplex rubrum</name>
    <dbReference type="NCBI Taxonomy" id="869889"/>
    <lineage>
        <taxon>Archaea</taxon>
        <taxon>Methanobacteriati</taxon>
        <taxon>Methanobacteriota</taxon>
        <taxon>Stenosarchaea group</taxon>
        <taxon>Halobacteria</taxon>
        <taxon>Halobacteriales</taxon>
        <taxon>Haloarculaceae</taxon>
        <taxon>Halosimplex</taxon>
    </lineage>
</organism>